<dbReference type="SUPFAM" id="SSF53335">
    <property type="entry name" value="S-adenosyl-L-methionine-dependent methyltransferases"/>
    <property type="match status" value="1"/>
</dbReference>
<dbReference type="InterPro" id="IPR007536">
    <property type="entry name" value="16SrRNA_methylTrfase_J"/>
</dbReference>
<comment type="catalytic activity">
    <reaction evidence="1">
        <text>guanosine(1516) in 16S rRNA + S-adenosyl-L-methionine = N(2)-methylguanosine(1516) in 16S rRNA + S-adenosyl-L-homocysteine + H(+)</text>
        <dbReference type="Rhea" id="RHEA:43220"/>
        <dbReference type="Rhea" id="RHEA-COMP:10412"/>
        <dbReference type="Rhea" id="RHEA-COMP:10413"/>
        <dbReference type="ChEBI" id="CHEBI:15378"/>
        <dbReference type="ChEBI" id="CHEBI:57856"/>
        <dbReference type="ChEBI" id="CHEBI:59789"/>
        <dbReference type="ChEBI" id="CHEBI:74269"/>
        <dbReference type="ChEBI" id="CHEBI:74481"/>
        <dbReference type="EC" id="2.1.1.242"/>
    </reaction>
</comment>
<dbReference type="Gene3D" id="3.40.50.150">
    <property type="entry name" value="Vaccinia Virus protein VP39"/>
    <property type="match status" value="1"/>
</dbReference>
<organism evidence="2 3">
    <name type="scientific">Enorma massiliensis</name>
    <dbReference type="NCBI Taxonomy" id="1472761"/>
    <lineage>
        <taxon>Bacteria</taxon>
        <taxon>Bacillati</taxon>
        <taxon>Actinomycetota</taxon>
        <taxon>Coriobacteriia</taxon>
        <taxon>Coriobacteriales</taxon>
        <taxon>Coriobacteriaceae</taxon>
        <taxon>Enorma</taxon>
    </lineage>
</organism>
<evidence type="ECO:0000256" key="1">
    <source>
        <dbReference type="HAMAP-Rule" id="MF_01523"/>
    </source>
</evidence>
<dbReference type="Pfam" id="PF04445">
    <property type="entry name" value="SAM_MT"/>
    <property type="match status" value="1"/>
</dbReference>
<dbReference type="GO" id="GO:0008990">
    <property type="term" value="F:rRNA (guanine-N2-)-methyltransferase activity"/>
    <property type="evidence" value="ECO:0007669"/>
    <property type="project" value="UniProtKB-UniRule"/>
</dbReference>
<accession>A0A1Y3U879</accession>
<name>A0A1Y3U879_9ACTN</name>
<keyword evidence="1" id="KW-0698">rRNA processing</keyword>
<keyword evidence="1 2" id="KW-0489">Methyltransferase</keyword>
<dbReference type="STRING" id="1118060.GCA_000311845_00435"/>
<comment type="caution">
    <text evidence="1">Lacks conserved residue(s) required for the propagation of feature annotation.</text>
</comment>
<evidence type="ECO:0000313" key="2">
    <source>
        <dbReference type="EMBL" id="OUN42619.1"/>
    </source>
</evidence>
<comment type="caution">
    <text evidence="2">The sequence shown here is derived from an EMBL/GenBank/DDBJ whole genome shotgun (WGS) entry which is preliminary data.</text>
</comment>
<feature type="binding site" evidence="1">
    <location>
        <position position="213"/>
    </location>
    <ligand>
        <name>S-adenosyl-L-methionine</name>
        <dbReference type="ChEBI" id="CHEBI:59789"/>
    </ligand>
</feature>
<comment type="subcellular location">
    <subcellularLocation>
        <location evidence="1">Cytoplasm</location>
    </subcellularLocation>
</comment>
<comment type="similarity">
    <text evidence="1">Belongs to the methyltransferase superfamily. RsmJ family.</text>
</comment>
<dbReference type="Proteomes" id="UP000196560">
    <property type="component" value="Unassembled WGS sequence"/>
</dbReference>
<keyword evidence="1" id="KW-0963">Cytoplasm</keyword>
<dbReference type="InterPro" id="IPR029063">
    <property type="entry name" value="SAM-dependent_MTases_sf"/>
</dbReference>
<dbReference type="PANTHER" id="PTHR36112">
    <property type="entry name" value="RIBOSOMAL RNA SMALL SUBUNIT METHYLTRANSFERASE J"/>
    <property type="match status" value="1"/>
</dbReference>
<dbReference type="AlphaFoldDB" id="A0A1Y3U879"/>
<keyword evidence="3" id="KW-1185">Reference proteome</keyword>
<proteinExistence type="inferred from homology"/>
<evidence type="ECO:0000313" key="3">
    <source>
        <dbReference type="Proteomes" id="UP000196560"/>
    </source>
</evidence>
<keyword evidence="1 2" id="KW-0808">Transferase</keyword>
<feature type="binding site" evidence="1">
    <location>
        <begin position="160"/>
        <end position="161"/>
    </location>
    <ligand>
        <name>S-adenosyl-L-methionine</name>
        <dbReference type="ChEBI" id="CHEBI:59789"/>
    </ligand>
</feature>
<dbReference type="HAMAP" id="MF_01523">
    <property type="entry name" value="16SrRNA_methyltr_J"/>
    <property type="match status" value="1"/>
</dbReference>
<dbReference type="eggNOG" id="COG2265">
    <property type="taxonomic scope" value="Bacteria"/>
</dbReference>
<protein>
    <recommendedName>
        <fullName evidence="1">Ribosomal RNA small subunit methyltransferase J</fullName>
        <ecNumber evidence="1">2.1.1.242</ecNumber>
    </recommendedName>
    <alternativeName>
        <fullName evidence="1">16S rRNA m2G1516 methyltransferase</fullName>
    </alternativeName>
    <alternativeName>
        <fullName evidence="1">rRNA (guanine-N(2)-)-methyltransferase</fullName>
    </alternativeName>
</protein>
<dbReference type="PANTHER" id="PTHR36112:SF1">
    <property type="entry name" value="RIBOSOMAL RNA SMALL SUBUNIT METHYLTRANSFERASE J"/>
    <property type="match status" value="1"/>
</dbReference>
<gene>
    <name evidence="1" type="primary">rsmJ</name>
    <name evidence="2" type="ORF">B5G21_07255</name>
</gene>
<dbReference type="EMBL" id="NFHO01000007">
    <property type="protein sequence ID" value="OUN42619.1"/>
    <property type="molecule type" value="Genomic_DNA"/>
</dbReference>
<dbReference type="GO" id="GO:0005737">
    <property type="term" value="C:cytoplasm"/>
    <property type="evidence" value="ECO:0007669"/>
    <property type="project" value="UniProtKB-SubCell"/>
</dbReference>
<keyword evidence="1" id="KW-0949">S-adenosyl-L-methionine</keyword>
<comment type="function">
    <text evidence="1">Specifically methylates the guanosine in position 1516 of 16S rRNA.</text>
</comment>
<reference evidence="3" key="1">
    <citation type="submission" date="2017-04" db="EMBL/GenBank/DDBJ databases">
        <title>Function of individual gut microbiota members based on whole genome sequencing of pure cultures obtained from chicken caecum.</title>
        <authorList>
            <person name="Medvecky M."/>
            <person name="Cejkova D."/>
            <person name="Polansky O."/>
            <person name="Karasova D."/>
            <person name="Kubasova T."/>
            <person name="Cizek A."/>
            <person name="Rychlik I."/>
        </authorList>
    </citation>
    <scope>NUCLEOTIDE SEQUENCE [LARGE SCALE GENOMIC DNA]</scope>
    <source>
        <strain evidence="3">An70</strain>
    </source>
</reference>
<sequence>MDERDSFRRPSQRGCDGAQAFAERNAHASAPADSADTALSLVRILVLPGADEDAAERLGAKIGAVPLYDERAIDSSDLVVRFDADGVSLQRGGLSMRADLAAMLPRLKAGRLNRELLVRAARIKGAQVGESPLRAVDATAGLGEDALLLAAAGFEVMLFERDPIIAALLADSLRRAREHPQLADAASRMHLAGADSVEAMPAIDPAPDVVYLDPMFPERRKSAAVKKKFQLIHYLEHPCDDQEALMRAALAAHPRKVVVKRPVKGPHLAGIKPSYSLAGKSVRYDCIVPVQ</sequence>
<dbReference type="EC" id="2.1.1.242" evidence="1"/>
<dbReference type="RefSeq" id="WP_087186625.1">
    <property type="nucleotide sequence ID" value="NZ_NFHO01000007.1"/>
</dbReference>